<comment type="caution">
    <text evidence="1">The sequence shown here is derived from an EMBL/GenBank/DDBJ whole genome shotgun (WGS) entry which is preliminary data.</text>
</comment>
<dbReference type="EMBL" id="JACWZZ010000001">
    <property type="protein sequence ID" value="MBD2714073.1"/>
    <property type="molecule type" value="Genomic_DNA"/>
</dbReference>
<evidence type="ECO:0000313" key="1">
    <source>
        <dbReference type="EMBL" id="MBD2714073.1"/>
    </source>
</evidence>
<organism evidence="1 2">
    <name type="scientific">Hymenobacter duratus</name>
    <dbReference type="NCBI Taxonomy" id="2771356"/>
    <lineage>
        <taxon>Bacteria</taxon>
        <taxon>Pseudomonadati</taxon>
        <taxon>Bacteroidota</taxon>
        <taxon>Cytophagia</taxon>
        <taxon>Cytophagales</taxon>
        <taxon>Hymenobacteraceae</taxon>
        <taxon>Hymenobacter</taxon>
    </lineage>
</organism>
<protein>
    <submittedName>
        <fullName evidence="1">Uncharacterized protein</fullName>
    </submittedName>
</protein>
<accession>A0ABR8JEK5</accession>
<dbReference type="RefSeq" id="WP_190783188.1">
    <property type="nucleotide sequence ID" value="NZ_JACWZZ010000001.1"/>
</dbReference>
<proteinExistence type="predicted"/>
<name>A0ABR8JEK5_9BACT</name>
<sequence length="128" mass="14570">MMLLIEANKPYPRRPLPPAPYLLEEPRKATAALEAAVRKCPPRDFTSSASRPTPAQRYELGCTLDSPFLTHREAVWLDLWQYEFDAATTAKALRQLKRIIRHREASGIAPVRYKGGIFFPEQLTPPQP</sequence>
<keyword evidence="2" id="KW-1185">Reference proteome</keyword>
<evidence type="ECO:0000313" key="2">
    <source>
        <dbReference type="Proteomes" id="UP000642468"/>
    </source>
</evidence>
<reference evidence="1 2" key="1">
    <citation type="submission" date="2020-09" db="EMBL/GenBank/DDBJ databases">
        <authorList>
            <person name="Kim M.K."/>
        </authorList>
    </citation>
    <scope>NUCLEOTIDE SEQUENCE [LARGE SCALE GENOMIC DNA]</scope>
    <source>
        <strain evidence="1 2">BT646</strain>
    </source>
</reference>
<dbReference type="Proteomes" id="UP000642468">
    <property type="component" value="Unassembled WGS sequence"/>
</dbReference>
<gene>
    <name evidence="1" type="ORF">IC231_03385</name>
</gene>